<evidence type="ECO:0000313" key="3">
    <source>
        <dbReference type="RefSeq" id="XP_018494542.1"/>
    </source>
</evidence>
<feature type="compositionally biased region" description="Low complexity" evidence="1">
    <location>
        <begin position="153"/>
        <end position="166"/>
    </location>
</feature>
<feature type="compositionally biased region" description="Polar residues" evidence="1">
    <location>
        <begin position="231"/>
        <end position="240"/>
    </location>
</feature>
<dbReference type="InterPro" id="IPR008042">
    <property type="entry name" value="Retrotrans_Pao"/>
</dbReference>
<organism evidence="2 3">
    <name type="scientific">Galendromus occidentalis</name>
    <name type="common">western predatory mite</name>
    <dbReference type="NCBI Taxonomy" id="34638"/>
    <lineage>
        <taxon>Eukaryota</taxon>
        <taxon>Metazoa</taxon>
        <taxon>Ecdysozoa</taxon>
        <taxon>Arthropoda</taxon>
        <taxon>Chelicerata</taxon>
        <taxon>Arachnida</taxon>
        <taxon>Acari</taxon>
        <taxon>Parasitiformes</taxon>
        <taxon>Mesostigmata</taxon>
        <taxon>Gamasina</taxon>
        <taxon>Phytoseioidea</taxon>
        <taxon>Phytoseiidae</taxon>
        <taxon>Typhlodrominae</taxon>
        <taxon>Galendromus</taxon>
    </lineage>
</organism>
<feature type="compositionally biased region" description="Basic and acidic residues" evidence="1">
    <location>
        <begin position="19"/>
        <end position="29"/>
    </location>
</feature>
<dbReference type="Pfam" id="PF05380">
    <property type="entry name" value="Peptidase_A17"/>
    <property type="match status" value="1"/>
</dbReference>
<dbReference type="GO" id="GO:0071897">
    <property type="term" value="P:DNA biosynthetic process"/>
    <property type="evidence" value="ECO:0007669"/>
    <property type="project" value="UniProtKB-ARBA"/>
</dbReference>
<protein>
    <submittedName>
        <fullName evidence="3">Uncharacterized protein LOC108864086</fullName>
    </submittedName>
</protein>
<feature type="region of interest" description="Disordered" evidence="1">
    <location>
        <begin position="1"/>
        <end position="29"/>
    </location>
</feature>
<evidence type="ECO:0000256" key="1">
    <source>
        <dbReference type="SAM" id="MobiDB-lite"/>
    </source>
</evidence>
<gene>
    <name evidence="3" type="primary">LOC108864086</name>
</gene>
<dbReference type="SUPFAM" id="SSF56672">
    <property type="entry name" value="DNA/RNA polymerases"/>
    <property type="match status" value="1"/>
</dbReference>
<feature type="region of interest" description="Disordered" evidence="1">
    <location>
        <begin position="437"/>
        <end position="486"/>
    </location>
</feature>
<dbReference type="RefSeq" id="XP_018494542.1">
    <property type="nucleotide sequence ID" value="XM_018639026.1"/>
</dbReference>
<dbReference type="PANTHER" id="PTHR47331">
    <property type="entry name" value="PHD-TYPE DOMAIN-CONTAINING PROTEIN"/>
    <property type="match status" value="1"/>
</dbReference>
<feature type="region of interest" description="Disordered" evidence="1">
    <location>
        <begin position="180"/>
        <end position="243"/>
    </location>
</feature>
<name>A0AAJ7L5D3_9ACAR</name>
<dbReference type="Proteomes" id="UP000694867">
    <property type="component" value="Unplaced"/>
</dbReference>
<proteinExistence type="predicted"/>
<dbReference type="InterPro" id="IPR043502">
    <property type="entry name" value="DNA/RNA_pol_sf"/>
</dbReference>
<feature type="compositionally biased region" description="Polar residues" evidence="1">
    <location>
        <begin position="437"/>
        <end position="446"/>
    </location>
</feature>
<dbReference type="InterPro" id="IPR005312">
    <property type="entry name" value="DUF1759"/>
</dbReference>
<evidence type="ECO:0000313" key="2">
    <source>
        <dbReference type="Proteomes" id="UP000694867"/>
    </source>
</evidence>
<reference evidence="3" key="1">
    <citation type="submission" date="2025-08" db="UniProtKB">
        <authorList>
            <consortium name="RefSeq"/>
        </authorList>
    </citation>
    <scope>IDENTIFICATION</scope>
</reference>
<accession>A0AAJ7L5D3</accession>
<keyword evidence="2" id="KW-1185">Reference proteome</keyword>
<dbReference type="KEGG" id="goe:108864086"/>
<sequence length="1465" mass="164781">MADHGERMKPKGSTSAELTEEKCRSNSELVESKKSRKTIYRNVDEVLALTHQLDAFANKPATLAKKIERISNLAAGLEARLATVERSIQGPCEDLGEGYPDEEDRSLFYREVFVDIRQLLEEYQAGLAAAPPAIAPGLDRPATNQAQALESTPNSRVPPVSESSPRFLHSFMDTDSLDRQAEQNVRPAEGPPRDAAIPPEMPNEQRRSSAMENGAALPSPTRQASGMAAGGSSQTQSTLAYSLGKGAREVPRFSGDPRKFREWQQLFSVFVDQTPAPIMEKLNMLRKSLSGKALSAIAHLQWEESHYRLAKLIIEEKFGDPEGAKKAHLREIDKLLERGPIRNHGLDLFIESLSANCRALMALGCTFAELSTATTHRVLKCIPQELRFEFAKEKGRRNPAIPGIPELEALLMFLEQTVRVRKDVDWVAEPSERYNRFTPNSQYNKSSGRERFGAGANTGRFNNPGPSHNFLANGPAPSSQNQRSHAPPTDTSCIFCGESHPSFRCRATLTFEERCERVERERACRICLQRNHFARHCRNPPKKNCAKCNGRHYIIMCKRAQLDAGSFHVDETTDASHTCDFSDRLTRTAVVWLVAGNRRTLARILLDPGSDISYITSEAVNRVGSRPTHPIHSTVKTMGNVVNTMNTFGHTVTLESVYDRRKSVKVSCVEVPTITDSIYPRVKKSFGLAPVADPSGVEENPTILSMLIGNDALAAIHTGTEKSFDKILATSTIFGWLFAGPMNSSGYSSEDMSLLCELRASLPRPLQTRQPSELMAHCLMNSVGSPSKKRSEPSLESDLKFLWEAEFLGVDERTDEEDSLNKELNEFFENSIRRREDGRYILALPFKDNLASLGDNEGLVRSRLYSFIRKLRRKPLQLAAVDMEIQTYLDRGYAEEAAPKREGQSAHYLPLQAVFKFNNDGSEITKTRVVKDAGARKRDEPSLNDCLHQGENLLPNVIKETRKPIKEFWTRVLDFGLICSPWLHIKGVRYHLERCKRQFPDYAPFIEEVSEDLYMDDVSFQADSLPDAERKIGLLFKIFGLAKFPLRKWATSDARIAEMIRTLSPLESTEITTDKADAKFLGVKWIQGNDEIGVSMDKAVAALAVESPTKRSLLKGLAAIFDPLGLLAPVSVRAKSVFQKLWRLGVDWDETLPEEINLEYETFVGLLRNNSLTSIPRCITGQFSADRYELHAFSDASMDAYGCVIYMRTIFQRTAETRFLIAKARVAPNKCKWSIHRYELMGALLTAKIADQVTRSIKLRIDKAFFWCDNMACVSWIHSDPNRWSAFVANRVRDIHKLSDAYDWRYVKSEDNPADIVSRGLDISSLPTKQLWFRGPAWLSNIDWKADTTDPQIEETSEEKKAKPPQCLLIKRNDDIIDEFLSVERLSSWHKLVRAQAVCNRLKSLALRVKQNHDSSRNKTTISRKNTTNGSRGLGLLASEYEAAEIALLCRIQRKHFAHVPPGTI</sequence>
<dbReference type="GeneID" id="108864086"/>
<feature type="compositionally biased region" description="Polar residues" evidence="1">
    <location>
        <begin position="476"/>
        <end position="486"/>
    </location>
</feature>
<feature type="region of interest" description="Disordered" evidence="1">
    <location>
        <begin position="148"/>
        <end position="167"/>
    </location>
</feature>
<dbReference type="Pfam" id="PF03564">
    <property type="entry name" value="DUF1759"/>
    <property type="match status" value="1"/>
</dbReference>